<evidence type="ECO:0000313" key="3">
    <source>
        <dbReference type="Proteomes" id="UP000887561"/>
    </source>
</evidence>
<reference evidence="4" key="1">
    <citation type="submission" date="2022-11" db="UniProtKB">
        <authorList>
            <consortium name="WormBaseParasite"/>
        </authorList>
    </citation>
    <scope>IDENTIFICATION</scope>
</reference>
<evidence type="ECO:0000313" key="4">
    <source>
        <dbReference type="WBParaSite" id="scaffold65_cov217.g120"/>
    </source>
</evidence>
<evidence type="ECO:0000256" key="2">
    <source>
        <dbReference type="SAM" id="SignalP"/>
    </source>
</evidence>
<sequence length="159" mass="18053">MRLFEIVFILLFAMLWTELDCGKPRPGKKSSDQATQRSGGASHSLNSRNNVVIALPANRNTAGVETHLTTSGRDEGTSQTARRRGRLPEERRAQQEYILENRRSTRSQLLGQGALHSSAPQPAHFEMNYAQHNQRENAQHSHVRQFEQGEVNFYNILNE</sequence>
<dbReference type="Proteomes" id="UP000887561">
    <property type="component" value="Unplaced"/>
</dbReference>
<feature type="signal peptide" evidence="2">
    <location>
        <begin position="1"/>
        <end position="21"/>
    </location>
</feature>
<accession>A0A915N3E7</accession>
<protein>
    <submittedName>
        <fullName evidence="4">Uncharacterized protein</fullName>
    </submittedName>
</protein>
<feature type="compositionally biased region" description="Polar residues" evidence="1">
    <location>
        <begin position="32"/>
        <end position="50"/>
    </location>
</feature>
<organism evidence="3 4">
    <name type="scientific">Meloidogyne javanica</name>
    <name type="common">Root-knot nematode worm</name>
    <dbReference type="NCBI Taxonomy" id="6303"/>
    <lineage>
        <taxon>Eukaryota</taxon>
        <taxon>Metazoa</taxon>
        <taxon>Ecdysozoa</taxon>
        <taxon>Nematoda</taxon>
        <taxon>Chromadorea</taxon>
        <taxon>Rhabditida</taxon>
        <taxon>Tylenchina</taxon>
        <taxon>Tylenchomorpha</taxon>
        <taxon>Tylenchoidea</taxon>
        <taxon>Meloidogynidae</taxon>
        <taxon>Meloidogyninae</taxon>
        <taxon>Meloidogyne</taxon>
        <taxon>Meloidogyne incognita group</taxon>
    </lineage>
</organism>
<dbReference type="WBParaSite" id="scaffold65_cov217.g120">
    <property type="protein sequence ID" value="scaffold65_cov217.g120"/>
    <property type="gene ID" value="scaffold65_cov217.g120"/>
</dbReference>
<feature type="region of interest" description="Disordered" evidence="1">
    <location>
        <begin position="23"/>
        <end position="92"/>
    </location>
</feature>
<keyword evidence="3" id="KW-1185">Reference proteome</keyword>
<keyword evidence="2" id="KW-0732">Signal</keyword>
<proteinExistence type="predicted"/>
<dbReference type="AlphaFoldDB" id="A0A915N3E7"/>
<evidence type="ECO:0000256" key="1">
    <source>
        <dbReference type="SAM" id="MobiDB-lite"/>
    </source>
</evidence>
<name>A0A915N3E7_MELJA</name>
<feature type="compositionally biased region" description="Polar residues" evidence="1">
    <location>
        <begin position="58"/>
        <end position="71"/>
    </location>
</feature>
<feature type="chain" id="PRO_5038126254" evidence="2">
    <location>
        <begin position="22"/>
        <end position="159"/>
    </location>
</feature>